<feature type="compositionally biased region" description="Low complexity" evidence="11">
    <location>
        <begin position="16"/>
        <end position="29"/>
    </location>
</feature>
<evidence type="ECO:0000256" key="6">
    <source>
        <dbReference type="ARBA" id="ARBA00022691"/>
    </source>
</evidence>
<dbReference type="eggNOG" id="KOG2198">
    <property type="taxonomic scope" value="Eukaryota"/>
</dbReference>
<dbReference type="HOGENOM" id="CLU_005316_4_2_1"/>
<dbReference type="Proteomes" id="UP000007148">
    <property type="component" value="Unassembled WGS sequence"/>
</dbReference>
<dbReference type="FunCoup" id="G4TS38">
    <property type="interactions" value="901"/>
</dbReference>
<keyword evidence="8 10" id="KW-0694">RNA-binding</keyword>
<evidence type="ECO:0000256" key="3">
    <source>
        <dbReference type="ARBA" id="ARBA00022555"/>
    </source>
</evidence>
<dbReference type="PROSITE" id="PS01153">
    <property type="entry name" value="NOL1_NOP2_SUN"/>
    <property type="match status" value="1"/>
</dbReference>
<evidence type="ECO:0000256" key="7">
    <source>
        <dbReference type="ARBA" id="ARBA00022694"/>
    </source>
</evidence>
<keyword evidence="14" id="KW-1185">Reference proteome</keyword>
<evidence type="ECO:0000313" key="14">
    <source>
        <dbReference type="Proteomes" id="UP000007148"/>
    </source>
</evidence>
<dbReference type="InterPro" id="IPR049560">
    <property type="entry name" value="MeTrfase_RsmB-F_NOP2_cat"/>
</dbReference>
<proteinExistence type="inferred from homology"/>
<gene>
    <name evidence="13" type="ORF">PIIN_08085</name>
</gene>
<dbReference type="GO" id="GO:0016428">
    <property type="term" value="F:tRNA (cytidine-5-)-methyltransferase activity"/>
    <property type="evidence" value="ECO:0007669"/>
    <property type="project" value="InterPro"/>
</dbReference>
<evidence type="ECO:0000256" key="8">
    <source>
        <dbReference type="ARBA" id="ARBA00022884"/>
    </source>
</evidence>
<feature type="binding site" evidence="10">
    <location>
        <position position="238"/>
    </location>
    <ligand>
        <name>S-adenosyl-L-methionine</name>
        <dbReference type="ChEBI" id="CHEBI:59789"/>
    </ligand>
</feature>
<feature type="region of interest" description="Disordered" evidence="11">
    <location>
        <begin position="1"/>
        <end position="57"/>
    </location>
</feature>
<keyword evidence="5 10" id="KW-0808">Transferase</keyword>
<dbReference type="Pfam" id="PF01189">
    <property type="entry name" value="Methyltr_RsmB-F"/>
    <property type="match status" value="1"/>
</dbReference>
<dbReference type="OMA" id="QLFTEYV"/>
<feature type="region of interest" description="Disordered" evidence="11">
    <location>
        <begin position="433"/>
        <end position="503"/>
    </location>
</feature>
<feature type="active site" description="Nucleophile" evidence="10">
    <location>
        <position position="315"/>
    </location>
</feature>
<organism evidence="13 14">
    <name type="scientific">Serendipita indica (strain DSM 11827)</name>
    <name type="common">Root endophyte fungus</name>
    <name type="synonym">Piriformospora indica</name>
    <dbReference type="NCBI Taxonomy" id="1109443"/>
    <lineage>
        <taxon>Eukaryota</taxon>
        <taxon>Fungi</taxon>
        <taxon>Dikarya</taxon>
        <taxon>Basidiomycota</taxon>
        <taxon>Agaricomycotina</taxon>
        <taxon>Agaricomycetes</taxon>
        <taxon>Sebacinales</taxon>
        <taxon>Serendipitaceae</taxon>
        <taxon>Serendipita</taxon>
    </lineage>
</organism>
<comment type="caution">
    <text evidence="13">The sequence shown here is derived from an EMBL/GenBank/DDBJ whole genome shotgun (WGS) entry which is preliminary data.</text>
</comment>
<dbReference type="InterPro" id="IPR001678">
    <property type="entry name" value="MeTrfase_RsmB-F_NOP2_dom"/>
</dbReference>
<sequence length="723" mass="81139">MEDPKEHPSVSSERNGTQTATEPTAKTTGEAGGKRTGKDKKEKKKKKAKPQRTGEWATDIERKNASFERYYEAQNLFEDRTELDLMLDSLKRDLPTTFRVTGSRITANDVNDIIRKVHVPNLTGIQHEGVDVDPPRPIPWYLGGLAWQINVNKSVVRKLVPFQQMQRFLVYETEVGNISRQEATAQILEAMHTLPSGEPVSSPSGIIIANDSDYKRAGLLVHQSARLPSPSLVVTNVDASYYPNIYIDNQGMTLEFDRILCDVPCSGDGTMRKNAVIWRQWTIQGANGLHCLQLRILQRAMRMLAPGGRIVYSTCSLNPVENEAVVAAAIKSSAGEYQLVDVSNRLPELVRRPGITSWQVCTDKDTMNMESSFTAYWERLNDKQRADSKIVETMFPPQEVHELNLDRCWRIYPHLQNTGGFFVAVLERSPTYVLPPPKKKHTKRPVDDLANDSEQDGERTRKRARVDTNVEVTLDTEMADPTPVDTEPGPVEKEKKEKGKGTYKEDPYTYVDANSELVTYLLKCLQVQDTITNARGETEAFPRHNLFVRNADATTLRSVYLSNDRVKAVLTSNEPSRLRFISAGVKLAVRQDAGARKAMAQGGPDAETAQKYRVLHDSVSQVLPFMRPEDVIHGDTRLLKVFVERMYPLAREFASPYGEVLGRCELGHHVLQIDPSSADSEVLKGGECAYVIEVWITLTVGQVDAPTDIPHLEVERVAQSDAR</sequence>
<evidence type="ECO:0000256" key="5">
    <source>
        <dbReference type="ARBA" id="ARBA00022679"/>
    </source>
</evidence>
<evidence type="ECO:0000313" key="13">
    <source>
        <dbReference type="EMBL" id="CCA74131.1"/>
    </source>
</evidence>
<dbReference type="InterPro" id="IPR023270">
    <property type="entry name" value="RCMT_NCL1"/>
</dbReference>
<dbReference type="InParanoid" id="G4TS38"/>
<evidence type="ECO:0000256" key="4">
    <source>
        <dbReference type="ARBA" id="ARBA00022603"/>
    </source>
</evidence>
<dbReference type="OrthoDB" id="6093671at2759"/>
<evidence type="ECO:0000256" key="9">
    <source>
        <dbReference type="ARBA" id="ARBA00023242"/>
    </source>
</evidence>
<evidence type="ECO:0000256" key="10">
    <source>
        <dbReference type="PROSITE-ProRule" id="PRU01023"/>
    </source>
</evidence>
<evidence type="ECO:0000256" key="11">
    <source>
        <dbReference type="SAM" id="MobiDB-lite"/>
    </source>
</evidence>
<keyword evidence="4 10" id="KW-0489">Methyltransferase</keyword>
<dbReference type="InterPro" id="IPR029063">
    <property type="entry name" value="SAM-dependent_MTases_sf"/>
</dbReference>
<keyword evidence="6 10" id="KW-0949">S-adenosyl-L-methionine</keyword>
<dbReference type="PRINTS" id="PR02008">
    <property type="entry name" value="RCMTFAMILY"/>
</dbReference>
<dbReference type="PRINTS" id="PR02011">
    <property type="entry name" value="RCMTNCL1"/>
</dbReference>
<reference evidence="13 14" key="1">
    <citation type="journal article" date="2011" name="PLoS Pathog.">
        <title>Endophytic Life Strategies Decoded by Genome and Transcriptome Analyses of the Mutualistic Root Symbiont Piriformospora indica.</title>
        <authorList>
            <person name="Zuccaro A."/>
            <person name="Lahrmann U."/>
            <person name="Guldener U."/>
            <person name="Langen G."/>
            <person name="Pfiffi S."/>
            <person name="Biedenkopf D."/>
            <person name="Wong P."/>
            <person name="Samans B."/>
            <person name="Grimm C."/>
            <person name="Basiewicz M."/>
            <person name="Murat C."/>
            <person name="Martin F."/>
            <person name="Kogel K.H."/>
        </authorList>
    </citation>
    <scope>NUCLEOTIDE SEQUENCE [LARGE SCALE GENOMIC DNA]</scope>
    <source>
        <strain evidence="13 14">DSM 11827</strain>
    </source>
</reference>
<keyword evidence="3" id="KW-0820">tRNA-binding</keyword>
<name>G4TS38_SERID</name>
<evidence type="ECO:0000259" key="12">
    <source>
        <dbReference type="PROSITE" id="PS51686"/>
    </source>
</evidence>
<dbReference type="PANTHER" id="PTHR22808">
    <property type="entry name" value="NCL1 YEAST -RELATED NOL1/NOP2/FMU SUN DOMAIN-CONTAINING"/>
    <property type="match status" value="1"/>
</dbReference>
<dbReference type="STRING" id="1109443.G4TS38"/>
<evidence type="ECO:0000256" key="1">
    <source>
        <dbReference type="ARBA" id="ARBA00004123"/>
    </source>
</evidence>
<dbReference type="AlphaFoldDB" id="G4TS38"/>
<feature type="compositionally biased region" description="Basic and acidic residues" evidence="11">
    <location>
        <begin position="490"/>
        <end position="503"/>
    </location>
</feature>
<dbReference type="PROSITE" id="PS51686">
    <property type="entry name" value="SAM_MT_RSMB_NOP"/>
    <property type="match status" value="1"/>
</dbReference>
<accession>G4TS38</accession>
<dbReference type="GO" id="GO:0005737">
    <property type="term" value="C:cytoplasm"/>
    <property type="evidence" value="ECO:0007669"/>
    <property type="project" value="TreeGrafter"/>
</dbReference>
<keyword evidence="7" id="KW-0819">tRNA processing</keyword>
<comment type="caution">
    <text evidence="10">Lacks conserved residue(s) required for the propagation of feature annotation.</text>
</comment>
<dbReference type="InterPro" id="IPR023267">
    <property type="entry name" value="RCMT"/>
</dbReference>
<comment type="subcellular location">
    <subcellularLocation>
        <location evidence="1">Nucleus</location>
    </subcellularLocation>
</comment>
<dbReference type="SUPFAM" id="SSF53335">
    <property type="entry name" value="S-adenosyl-L-methionine-dependent methyltransferases"/>
    <property type="match status" value="1"/>
</dbReference>
<dbReference type="InterPro" id="IPR057285">
    <property type="entry name" value="Pre-PUA_NSUN2"/>
</dbReference>
<dbReference type="GO" id="GO:0005634">
    <property type="term" value="C:nucleus"/>
    <property type="evidence" value="ECO:0007669"/>
    <property type="project" value="UniProtKB-SubCell"/>
</dbReference>
<feature type="binding site" evidence="10">
    <location>
        <position position="211"/>
    </location>
    <ligand>
        <name>S-adenosyl-L-methionine</name>
        <dbReference type="ChEBI" id="CHEBI:59789"/>
    </ligand>
</feature>
<dbReference type="Pfam" id="PF25376">
    <property type="entry name" value="Pre-PUA_NSUN2"/>
    <property type="match status" value="1"/>
</dbReference>
<dbReference type="Gene3D" id="3.40.50.150">
    <property type="entry name" value="Vaccinia Virus protein VP39"/>
    <property type="match status" value="1"/>
</dbReference>
<keyword evidence="9" id="KW-0539">Nucleus</keyword>
<feature type="domain" description="SAM-dependent MTase RsmB/NOP-type" evidence="12">
    <location>
        <begin position="86"/>
        <end position="429"/>
    </location>
</feature>
<dbReference type="InterPro" id="IPR018314">
    <property type="entry name" value="RsmB/NOL1/NOP2-like_CS"/>
</dbReference>
<dbReference type="GO" id="GO:0030488">
    <property type="term" value="P:tRNA methylation"/>
    <property type="evidence" value="ECO:0007669"/>
    <property type="project" value="TreeGrafter"/>
</dbReference>
<feature type="binding site" evidence="10">
    <location>
        <position position="262"/>
    </location>
    <ligand>
        <name>S-adenosyl-L-methionine</name>
        <dbReference type="ChEBI" id="CHEBI:59789"/>
    </ligand>
</feature>
<dbReference type="PANTHER" id="PTHR22808:SF1">
    <property type="entry name" value="RNA CYTOSINE-C(5)-METHYLTRANSFERASE NSUN2-RELATED"/>
    <property type="match status" value="1"/>
</dbReference>
<dbReference type="EMBL" id="CAFZ01000282">
    <property type="protein sequence ID" value="CCA74131.1"/>
    <property type="molecule type" value="Genomic_DNA"/>
</dbReference>
<comment type="similarity">
    <text evidence="2 10">Belongs to the class I-like SAM-binding methyltransferase superfamily. RsmB/NOP family.</text>
</comment>
<protein>
    <submittedName>
        <fullName evidence="13">Related to NCL1-tRNA (Cytosine-5-)-methyltransferase / probable Orotate phosphoribosyl transferase</fullName>
    </submittedName>
</protein>
<dbReference type="GO" id="GO:0000049">
    <property type="term" value="F:tRNA binding"/>
    <property type="evidence" value="ECO:0007669"/>
    <property type="project" value="UniProtKB-KW"/>
</dbReference>
<feature type="compositionally biased region" description="Basic residues" evidence="11">
    <location>
        <begin position="35"/>
        <end position="50"/>
    </location>
</feature>
<evidence type="ECO:0000256" key="2">
    <source>
        <dbReference type="ARBA" id="ARBA00007494"/>
    </source>
</evidence>